<feature type="chain" id="PRO_5037507118" description="Secreted protein" evidence="1">
    <location>
        <begin position="25"/>
        <end position="72"/>
    </location>
</feature>
<reference evidence="2" key="1">
    <citation type="submission" date="2013-05" db="EMBL/GenBank/DDBJ databases">
        <authorList>
            <person name="Yim A.K.Y."/>
            <person name="Chan T.F."/>
            <person name="Ji K.M."/>
            <person name="Liu X.Y."/>
            <person name="Zhou J.W."/>
            <person name="Li R.Q."/>
            <person name="Yang K.Y."/>
            <person name="Li J."/>
            <person name="Li M."/>
            <person name="Law P.T.W."/>
            <person name="Wu Y.L."/>
            <person name="Cai Z.L."/>
            <person name="Qin H."/>
            <person name="Bao Y."/>
            <person name="Leung R.K.K."/>
            <person name="Ng P.K.S."/>
            <person name="Zou J."/>
            <person name="Zhong X.J."/>
            <person name="Ran P.X."/>
            <person name="Zhong N.S."/>
            <person name="Liu Z.G."/>
            <person name="Tsui S.K.W."/>
        </authorList>
    </citation>
    <scope>NUCLEOTIDE SEQUENCE</scope>
    <source>
        <strain evidence="2">Derf</strain>
        <tissue evidence="2">Whole organism</tissue>
    </source>
</reference>
<dbReference type="AlphaFoldDB" id="A0A922IBR8"/>
<evidence type="ECO:0000313" key="3">
    <source>
        <dbReference type="Proteomes" id="UP000790347"/>
    </source>
</evidence>
<organism evidence="2 3">
    <name type="scientific">Dermatophagoides farinae</name>
    <name type="common">American house dust mite</name>
    <dbReference type="NCBI Taxonomy" id="6954"/>
    <lineage>
        <taxon>Eukaryota</taxon>
        <taxon>Metazoa</taxon>
        <taxon>Ecdysozoa</taxon>
        <taxon>Arthropoda</taxon>
        <taxon>Chelicerata</taxon>
        <taxon>Arachnida</taxon>
        <taxon>Acari</taxon>
        <taxon>Acariformes</taxon>
        <taxon>Sarcoptiformes</taxon>
        <taxon>Astigmata</taxon>
        <taxon>Psoroptidia</taxon>
        <taxon>Analgoidea</taxon>
        <taxon>Pyroglyphidae</taxon>
        <taxon>Dermatophagoidinae</taxon>
        <taxon>Dermatophagoides</taxon>
    </lineage>
</organism>
<keyword evidence="1" id="KW-0732">Signal</keyword>
<evidence type="ECO:0000256" key="1">
    <source>
        <dbReference type="SAM" id="SignalP"/>
    </source>
</evidence>
<evidence type="ECO:0008006" key="4">
    <source>
        <dbReference type="Google" id="ProtNLM"/>
    </source>
</evidence>
<accession>A0A922IBR8</accession>
<sequence>MNNARLWTLTLCVSIALYDISVHTLKEKHIGKTLHGQMAPRLLFHLNQNMAIMNDNNHQWQCIFFIFYYNNI</sequence>
<name>A0A922IBR8_DERFA</name>
<dbReference type="EMBL" id="ASGP02000001">
    <property type="protein sequence ID" value="KAH9527908.1"/>
    <property type="molecule type" value="Genomic_DNA"/>
</dbReference>
<evidence type="ECO:0000313" key="2">
    <source>
        <dbReference type="EMBL" id="KAH9527908.1"/>
    </source>
</evidence>
<protein>
    <recommendedName>
        <fullName evidence="4">Secreted protein</fullName>
    </recommendedName>
</protein>
<proteinExistence type="predicted"/>
<reference evidence="2" key="2">
    <citation type="journal article" date="2022" name="Res Sq">
        <title>Comparative Genomics Reveals Insights into the Divergent Evolution of Astigmatic Mites and Household Pest Adaptations.</title>
        <authorList>
            <person name="Xiong Q."/>
            <person name="Wan A.T.-Y."/>
            <person name="Liu X.-Y."/>
            <person name="Fung C.S.-H."/>
            <person name="Xiao X."/>
            <person name="Malainual N."/>
            <person name="Hou J."/>
            <person name="Wang L."/>
            <person name="Wang M."/>
            <person name="Yang K."/>
            <person name="Cui Y."/>
            <person name="Leung E."/>
            <person name="Nong W."/>
            <person name="Shin S.-K."/>
            <person name="Au S."/>
            <person name="Jeong K.Y."/>
            <person name="Chew F.T."/>
            <person name="Hui J."/>
            <person name="Leung T.F."/>
            <person name="Tungtrongchitr A."/>
            <person name="Zhong N."/>
            <person name="Liu Z."/>
            <person name="Tsui S."/>
        </authorList>
    </citation>
    <scope>NUCLEOTIDE SEQUENCE</scope>
    <source>
        <strain evidence="2">Derf</strain>
        <tissue evidence="2">Whole organism</tissue>
    </source>
</reference>
<keyword evidence="3" id="KW-1185">Reference proteome</keyword>
<comment type="caution">
    <text evidence="2">The sequence shown here is derived from an EMBL/GenBank/DDBJ whole genome shotgun (WGS) entry which is preliminary data.</text>
</comment>
<feature type="signal peptide" evidence="1">
    <location>
        <begin position="1"/>
        <end position="24"/>
    </location>
</feature>
<gene>
    <name evidence="2" type="ORF">DERF_001895</name>
</gene>
<dbReference type="Proteomes" id="UP000790347">
    <property type="component" value="Unassembled WGS sequence"/>
</dbReference>